<proteinExistence type="predicted"/>
<dbReference type="RefSeq" id="WP_107007913.1">
    <property type="nucleotide sequence ID" value="NZ_JBHRSF010000044.1"/>
</dbReference>
<dbReference type="EMBL" id="JBHRSF010000044">
    <property type="protein sequence ID" value="MFC2995913.1"/>
    <property type="molecule type" value="Genomic_DNA"/>
</dbReference>
<comment type="caution">
    <text evidence="2">The sequence shown here is derived from an EMBL/GenBank/DDBJ whole genome shotgun (WGS) entry which is preliminary data.</text>
</comment>
<evidence type="ECO:0000313" key="4">
    <source>
        <dbReference type="Proteomes" id="UP001595455"/>
    </source>
</evidence>
<dbReference type="Proteomes" id="UP001595455">
    <property type="component" value="Unassembled WGS sequence"/>
</dbReference>
<protein>
    <submittedName>
        <fullName evidence="2">Metal-dependent hydrolase</fullName>
        <ecNumber evidence="1">3.-.-.-</ecNumber>
    </submittedName>
</protein>
<dbReference type="PANTHER" id="PTHR39456:SF1">
    <property type="entry name" value="METAL-DEPENDENT HYDROLASE"/>
    <property type="match status" value="1"/>
</dbReference>
<dbReference type="OrthoDB" id="4760165at2"/>
<evidence type="ECO:0000313" key="1">
    <source>
        <dbReference type="EMBL" id="MFC2995913.1"/>
    </source>
</evidence>
<dbReference type="Proteomes" id="UP000240957">
    <property type="component" value="Unassembled WGS sequence"/>
</dbReference>
<reference evidence="1" key="1">
    <citation type="journal article" date="2014" name="Int. J. Syst. Evol. Microbiol.">
        <title>Complete genome of a new Firmicutes species belonging to the dominant human colonic microbiota ('Ruminococcus bicirculans') reveals two chromosomes and a selective capacity to utilize plant glucans.</title>
        <authorList>
            <consortium name="NISC Comparative Sequencing Program"/>
            <person name="Wegmann U."/>
            <person name="Louis P."/>
            <person name="Goesmann A."/>
            <person name="Henrissat B."/>
            <person name="Duncan S.H."/>
            <person name="Flint H.J."/>
        </authorList>
    </citation>
    <scope>NUCLEOTIDE SEQUENCE</scope>
    <source>
        <strain evidence="1">KCTC 62575</strain>
    </source>
</reference>
<sequence length="308" mass="35693">MKIIPRQISTADWPLFPRQVQFDWQTPSPFRWIPQSPIASHAVNHFSFTLVRGEYFFCRMFNKALPYITDEKLKKDVEVFIRQEAIHAQAHKISIEQYLQKYGVDIEEHYNRAAQIFDFALADQPFGITIPKALEKQWLMFRIAIVAAAEHYTCALGQYVLTKAHWEARGCDPVVSDLFTWHSAEEVEHRTVAFDLFQHLSGSYAMRSTVMAGLAPIFTGLMVVGTTHLAQSDPELPKSQKGLLKWGFWKEWQKAANQHFVPSPWWFIQTSFRYFKRDYHPYYEGSTELAVNYINQSAGVIANHQIAS</sequence>
<reference evidence="1" key="4">
    <citation type="submission" date="2024-09" db="EMBL/GenBank/DDBJ databases">
        <authorList>
            <person name="Sun Q."/>
            <person name="Mori K."/>
        </authorList>
    </citation>
    <scope>NUCLEOTIDE SEQUENCE</scope>
    <source>
        <strain evidence="1">KCTC 62575</strain>
    </source>
</reference>
<dbReference type="PIRSF" id="PIRSF007580">
    <property type="entry name" value="UCP07580"/>
    <property type="match status" value="1"/>
</dbReference>
<reference evidence="2 3" key="2">
    <citation type="submission" date="2018-08" db="EMBL/GenBank/DDBJ databases">
        <title>The draft genome of Acinetobacter sichuanensis strain WCHAc060041.</title>
        <authorList>
            <person name="Qin J."/>
            <person name="Feng Y."/>
            <person name="Zong Z."/>
        </authorList>
    </citation>
    <scope>NUCLEOTIDE SEQUENCE [LARGE SCALE GENOMIC DNA]</scope>
    <source>
        <strain evidence="2 3">WCHAc060041</strain>
    </source>
</reference>
<dbReference type="Pfam" id="PF10118">
    <property type="entry name" value="Metal_hydrol"/>
    <property type="match status" value="1"/>
</dbReference>
<organism evidence="2 3">
    <name type="scientific">Acinetobacter sichuanensis</name>
    <dbReference type="NCBI Taxonomy" id="2136183"/>
    <lineage>
        <taxon>Bacteria</taxon>
        <taxon>Pseudomonadati</taxon>
        <taxon>Pseudomonadota</taxon>
        <taxon>Gammaproteobacteria</taxon>
        <taxon>Moraxellales</taxon>
        <taxon>Moraxellaceae</taxon>
        <taxon>Acinetobacter</taxon>
    </lineage>
</organism>
<dbReference type="GO" id="GO:0016787">
    <property type="term" value="F:hydrolase activity"/>
    <property type="evidence" value="ECO:0007669"/>
    <property type="project" value="UniProtKB-KW"/>
</dbReference>
<keyword evidence="2" id="KW-0378">Hydrolase</keyword>
<dbReference type="AlphaFoldDB" id="A0A371YR20"/>
<dbReference type="EMBL" id="PYIX02000011">
    <property type="protein sequence ID" value="RFC83926.1"/>
    <property type="molecule type" value="Genomic_DNA"/>
</dbReference>
<keyword evidence="4" id="KW-1185">Reference proteome</keyword>
<gene>
    <name evidence="1" type="ORF">ACFODO_11650</name>
    <name evidence="2" type="ORF">C9E89_008985</name>
</gene>
<dbReference type="EC" id="3.-.-.-" evidence="1"/>
<name>A0A371YR20_9GAMM</name>
<reference evidence="4" key="3">
    <citation type="journal article" date="2019" name="Int. J. Syst. Evol. Microbiol.">
        <title>The Global Catalogue of Microorganisms (GCM) 10K type strain sequencing project: providing services to taxonomists for standard genome sequencing and annotation.</title>
        <authorList>
            <consortium name="The Broad Institute Genomics Platform"/>
            <consortium name="The Broad Institute Genome Sequencing Center for Infectious Disease"/>
            <person name="Wu L."/>
            <person name="Ma J."/>
        </authorList>
    </citation>
    <scope>NUCLEOTIDE SEQUENCE [LARGE SCALE GENOMIC DNA]</scope>
    <source>
        <strain evidence="4">KCTC 62575</strain>
    </source>
</reference>
<accession>A0A371YR20</accession>
<evidence type="ECO:0000313" key="2">
    <source>
        <dbReference type="EMBL" id="RFC83926.1"/>
    </source>
</evidence>
<dbReference type="InterPro" id="IPR016516">
    <property type="entry name" value="UCP07580"/>
</dbReference>
<dbReference type="PANTHER" id="PTHR39456">
    <property type="entry name" value="METAL-DEPENDENT HYDROLASE"/>
    <property type="match status" value="1"/>
</dbReference>
<evidence type="ECO:0000313" key="3">
    <source>
        <dbReference type="Proteomes" id="UP000240957"/>
    </source>
</evidence>